<dbReference type="AlphaFoldDB" id="A0A1Z1M478"/>
<reference evidence="1" key="1">
    <citation type="journal article" date="2017" name="J. Phycol.">
        <title>Analysis of chloroplast genomes and a supermatrix inform reclassification of the Rhodomelaceae (Rhodophyta).</title>
        <authorList>
            <person name="Diaz-Tapia P."/>
            <person name="Maggs C.A."/>
            <person name="West J.A."/>
            <person name="Verbruggen H."/>
        </authorList>
    </citation>
    <scope>NUCLEOTIDE SEQUENCE</scope>
    <source>
        <strain evidence="1">JH1432</strain>
    </source>
</reference>
<keyword evidence="1" id="KW-0934">Plastid</keyword>
<accession>A0A1Z1M478</accession>
<keyword evidence="1" id="KW-0150">Chloroplast</keyword>
<evidence type="ECO:0000313" key="1">
    <source>
        <dbReference type="EMBL" id="ARW60710.1"/>
    </source>
</evidence>
<gene>
    <name evidence="1" type="primary">orf38</name>
</gene>
<geneLocation type="chloroplast" evidence="1"/>
<protein>
    <submittedName>
        <fullName evidence="1">Uncharacterized protein</fullName>
    </submittedName>
</protein>
<organism evidence="1">
    <name type="scientific">Polysiphonia sp</name>
    <dbReference type="NCBI Taxonomy" id="1967842"/>
    <lineage>
        <taxon>Eukaryota</taxon>
        <taxon>Rhodophyta</taxon>
        <taxon>Florideophyceae</taxon>
        <taxon>Rhodymeniophycidae</taxon>
        <taxon>Ceramiales</taxon>
        <taxon>Rhodomelaceae</taxon>
        <taxon>Polysiphonioideae</taxon>
        <taxon>Polysiphonia</taxon>
    </lineage>
</organism>
<name>A0A1Z1M478_9FLOR</name>
<sequence length="38" mass="4512">MPNRTFKLPDIKKIIYLIDQTILLKTGKENKFFIESNT</sequence>
<proteinExistence type="predicted"/>
<dbReference type="EMBL" id="MF101414">
    <property type="protein sequence ID" value="ARW60710.1"/>
    <property type="molecule type" value="Genomic_DNA"/>
</dbReference>